<dbReference type="CDD" id="cd00067">
    <property type="entry name" value="GAL4"/>
    <property type="match status" value="1"/>
</dbReference>
<dbReference type="CDD" id="cd12148">
    <property type="entry name" value="fungal_TF_MHR"/>
    <property type="match status" value="1"/>
</dbReference>
<dbReference type="PROSITE" id="PS00463">
    <property type="entry name" value="ZN2_CY6_FUNGAL_1"/>
    <property type="match status" value="1"/>
</dbReference>
<dbReference type="Pfam" id="PF00172">
    <property type="entry name" value="Zn_clus"/>
    <property type="match status" value="1"/>
</dbReference>
<dbReference type="Pfam" id="PF04082">
    <property type="entry name" value="Fungal_trans"/>
    <property type="match status" value="1"/>
</dbReference>
<dbReference type="InterPro" id="IPR007219">
    <property type="entry name" value="XnlR_reg_dom"/>
</dbReference>
<sequence>MTEPSVRNEQVASLSRACENCRARKTRCNKSFPCSSCQILGVQCQPTSRTTEQRPRIVISNQYEKQLEVIQERLRAIEGDLKVIVHRSSDNDDIRSTTTSTTNQETSRPLTPFEGESSFNKETLEASRAASSILRTNPDPEVRSALSSLHNNLVAIEISEQQDNIDHHNKGIQRKVRLLPADVVIAVVKKAKVSPLLSAVSSSWTDYTRFEQLCQKVYFPVEELSVGSLALMHGVLFHIFQDLSQHDDPMFSEYDLEDCAKVCKANFQQCLRSYESFLVPTFENVQALYLAAYGAQEESQLSLCWMYVSAAQTMCQTLGNHRESSYRNDTPEVAQSKRHAFYGLYAIDKNLSLVLGRSSNFNDNDIDAEPFMLSSDPGQWPWDVYTHICYRFARIQGDTYDQLYSASATKHSQYKRSCFVEELSARIINLREELQLLDPSGAYYSEVLQTAKESADFIVYAVLSVVYRAETRFYDTVEISSRCYDASRKSLESHLQCSIGLRTCSIYQKIGYVKNTLLIPSFTPYLVVFTHAIATANDRDLNLLEDTVESLAYFQDCSPGSSRLYFICKSFLNTAETLITSRKSFNGLEQHEDGSVVFTTKPIATALDRQTLCHEMPAAWNGSVFPGAAGTEGSLDLDTFSFWTNWLGSTESVADVLR</sequence>
<feature type="compositionally biased region" description="Low complexity" evidence="3">
    <location>
        <begin position="96"/>
        <end position="108"/>
    </location>
</feature>
<dbReference type="SUPFAM" id="SSF57701">
    <property type="entry name" value="Zn2/Cys6 DNA-binding domain"/>
    <property type="match status" value="1"/>
</dbReference>
<dbReference type="Proteomes" id="UP000077248">
    <property type="component" value="Unassembled WGS sequence"/>
</dbReference>
<dbReference type="KEGG" id="aalt:CC77DRAFT_974966"/>
<keyword evidence="6" id="KW-1185">Reference proteome</keyword>
<dbReference type="SMART" id="SM00066">
    <property type="entry name" value="GAL4"/>
    <property type="match status" value="1"/>
</dbReference>
<dbReference type="GeneID" id="29121504"/>
<organism evidence="5 6">
    <name type="scientific">Alternaria alternata</name>
    <name type="common">Alternaria rot fungus</name>
    <name type="synonym">Torula alternata</name>
    <dbReference type="NCBI Taxonomy" id="5599"/>
    <lineage>
        <taxon>Eukaryota</taxon>
        <taxon>Fungi</taxon>
        <taxon>Dikarya</taxon>
        <taxon>Ascomycota</taxon>
        <taxon>Pezizomycotina</taxon>
        <taxon>Dothideomycetes</taxon>
        <taxon>Pleosporomycetidae</taxon>
        <taxon>Pleosporales</taxon>
        <taxon>Pleosporineae</taxon>
        <taxon>Pleosporaceae</taxon>
        <taxon>Alternaria</taxon>
        <taxon>Alternaria sect. Alternaria</taxon>
        <taxon>Alternaria alternata complex</taxon>
    </lineage>
</organism>
<evidence type="ECO:0000256" key="2">
    <source>
        <dbReference type="ARBA" id="ARBA00023242"/>
    </source>
</evidence>
<evidence type="ECO:0000313" key="5">
    <source>
        <dbReference type="EMBL" id="OAG14508.1"/>
    </source>
</evidence>
<name>A0A177D4T3_ALTAL</name>
<dbReference type="GO" id="GO:0003677">
    <property type="term" value="F:DNA binding"/>
    <property type="evidence" value="ECO:0007669"/>
    <property type="project" value="InterPro"/>
</dbReference>
<evidence type="ECO:0000256" key="3">
    <source>
        <dbReference type="SAM" id="MobiDB-lite"/>
    </source>
</evidence>
<reference evidence="5 6" key="1">
    <citation type="submission" date="2016-05" db="EMBL/GenBank/DDBJ databases">
        <title>Comparative analysis of secretome profiles of manganese(II)-oxidizing ascomycete fungi.</title>
        <authorList>
            <consortium name="DOE Joint Genome Institute"/>
            <person name="Zeiner C.A."/>
            <person name="Purvine S.O."/>
            <person name="Zink E.M."/>
            <person name="Wu S."/>
            <person name="Pasa-Tolic L."/>
            <person name="Chaput D.L."/>
            <person name="Haridas S."/>
            <person name="Grigoriev I.V."/>
            <person name="Santelli C.M."/>
            <person name="Hansel C.M."/>
        </authorList>
    </citation>
    <scope>NUCLEOTIDE SEQUENCE [LARGE SCALE GENOMIC DNA]</scope>
    <source>
        <strain evidence="5 6">SRC1lrK2f</strain>
    </source>
</reference>
<dbReference type="VEuPathDB" id="FungiDB:CC77DRAFT_974966"/>
<keyword evidence="1" id="KW-0479">Metal-binding</keyword>
<dbReference type="GO" id="GO:0008270">
    <property type="term" value="F:zinc ion binding"/>
    <property type="evidence" value="ECO:0007669"/>
    <property type="project" value="InterPro"/>
</dbReference>
<dbReference type="OMA" id="LAFNMCQ"/>
<dbReference type="InterPro" id="IPR050987">
    <property type="entry name" value="AtrR-like"/>
</dbReference>
<dbReference type="InterPro" id="IPR036864">
    <property type="entry name" value="Zn2-C6_fun-type_DNA-bd_sf"/>
</dbReference>
<dbReference type="AlphaFoldDB" id="A0A177D4T3"/>
<dbReference type="SMART" id="SM00906">
    <property type="entry name" value="Fungal_trans"/>
    <property type="match status" value="1"/>
</dbReference>
<feature type="region of interest" description="Disordered" evidence="3">
    <location>
        <begin position="91"/>
        <end position="116"/>
    </location>
</feature>
<gene>
    <name evidence="5" type="ORF">CC77DRAFT_974966</name>
</gene>
<evidence type="ECO:0000259" key="4">
    <source>
        <dbReference type="PROSITE" id="PS50048"/>
    </source>
</evidence>
<accession>A0A177D4T3</accession>
<feature type="domain" description="Zn(2)-C6 fungal-type" evidence="4">
    <location>
        <begin position="17"/>
        <end position="44"/>
    </location>
</feature>
<dbReference type="InterPro" id="IPR001138">
    <property type="entry name" value="Zn2Cys6_DnaBD"/>
</dbReference>
<protein>
    <submittedName>
        <fullName evidence="5">C6 transcription factor</fullName>
    </submittedName>
</protein>
<dbReference type="Gene3D" id="4.10.240.10">
    <property type="entry name" value="Zn(2)-C6 fungal-type DNA-binding domain"/>
    <property type="match status" value="1"/>
</dbReference>
<dbReference type="GO" id="GO:0000981">
    <property type="term" value="F:DNA-binding transcription factor activity, RNA polymerase II-specific"/>
    <property type="evidence" value="ECO:0007669"/>
    <property type="project" value="InterPro"/>
</dbReference>
<dbReference type="GO" id="GO:0006351">
    <property type="term" value="P:DNA-templated transcription"/>
    <property type="evidence" value="ECO:0007669"/>
    <property type="project" value="InterPro"/>
</dbReference>
<keyword evidence="2" id="KW-0539">Nucleus</keyword>
<dbReference type="EMBL" id="KV441499">
    <property type="protein sequence ID" value="OAG14508.1"/>
    <property type="molecule type" value="Genomic_DNA"/>
</dbReference>
<dbReference type="PANTHER" id="PTHR46910">
    <property type="entry name" value="TRANSCRIPTION FACTOR PDR1"/>
    <property type="match status" value="1"/>
</dbReference>
<evidence type="ECO:0000256" key="1">
    <source>
        <dbReference type="ARBA" id="ARBA00022723"/>
    </source>
</evidence>
<dbReference type="PANTHER" id="PTHR46910:SF5">
    <property type="entry name" value="ZN(II)2CYS6 TRANSCRIPTION FACTOR (EUROFUNG)"/>
    <property type="match status" value="1"/>
</dbReference>
<dbReference type="PROSITE" id="PS50048">
    <property type="entry name" value="ZN2_CY6_FUNGAL_2"/>
    <property type="match status" value="1"/>
</dbReference>
<proteinExistence type="predicted"/>
<evidence type="ECO:0000313" key="6">
    <source>
        <dbReference type="Proteomes" id="UP000077248"/>
    </source>
</evidence>
<dbReference type="RefSeq" id="XP_018379929.1">
    <property type="nucleotide sequence ID" value="XM_018535910.1"/>
</dbReference>